<sequence length="228" mass="26775">MSKRFIDTTIWEKEWYQELTPTEKCAFIYLFTKCDSVGVWTPNFKLAEFLVGAVVAWDEILDKANGNIQVLDNGKWWLRDFCDFQYGELRKECRPHQSYIRLLEKHSLLKGYLKGIQTHKEKEKEIELDKELEEEEDAEKTAVERVVKAINGETNSAYRPMGATAEAILGRLREGYTAEELIQVVVVKAEQWMGDEKMEKYLRPVTLFGKQKFPGYLAEYQRWEKEKA</sequence>
<dbReference type="EMBL" id="MT143186">
    <property type="protein sequence ID" value="QJA93903.1"/>
    <property type="molecule type" value="Genomic_DNA"/>
</dbReference>
<name>A0A6M3LHH8_9ZZZZ</name>
<feature type="domain" description="Phage conserved hypothetical protein C-terminal" evidence="1">
    <location>
        <begin position="146"/>
        <end position="217"/>
    </location>
</feature>
<evidence type="ECO:0000259" key="1">
    <source>
        <dbReference type="Pfam" id="PF09524"/>
    </source>
</evidence>
<accession>A0A6M3LHH8</accession>
<organism evidence="2">
    <name type="scientific">viral metagenome</name>
    <dbReference type="NCBI Taxonomy" id="1070528"/>
    <lineage>
        <taxon>unclassified sequences</taxon>
        <taxon>metagenomes</taxon>
        <taxon>organismal metagenomes</taxon>
    </lineage>
</organism>
<dbReference type="Pfam" id="PF09524">
    <property type="entry name" value="Phg_2220_C"/>
    <property type="match status" value="1"/>
</dbReference>
<proteinExistence type="predicted"/>
<reference evidence="2" key="1">
    <citation type="submission" date="2020-03" db="EMBL/GenBank/DDBJ databases">
        <title>The deep terrestrial virosphere.</title>
        <authorList>
            <person name="Holmfeldt K."/>
            <person name="Nilsson E."/>
            <person name="Simone D."/>
            <person name="Lopez-Fernandez M."/>
            <person name="Wu X."/>
            <person name="de Brujin I."/>
            <person name="Lundin D."/>
            <person name="Andersson A."/>
            <person name="Bertilsson S."/>
            <person name="Dopson M."/>
        </authorList>
    </citation>
    <scope>NUCLEOTIDE SEQUENCE</scope>
    <source>
        <strain evidence="2">MM415B04087</strain>
    </source>
</reference>
<dbReference type="InterPro" id="IPR011741">
    <property type="entry name" value="Phg_2220_C"/>
</dbReference>
<gene>
    <name evidence="2" type="ORF">MM415B04087_0005</name>
</gene>
<protein>
    <submittedName>
        <fullName evidence="2">Putative replication protein</fullName>
    </submittedName>
</protein>
<evidence type="ECO:0000313" key="2">
    <source>
        <dbReference type="EMBL" id="QJA93903.1"/>
    </source>
</evidence>
<dbReference type="AlphaFoldDB" id="A0A6M3LHH8"/>